<dbReference type="GO" id="GO:0008477">
    <property type="term" value="F:purine nucleosidase activity"/>
    <property type="evidence" value="ECO:0007669"/>
    <property type="project" value="TreeGrafter"/>
</dbReference>
<dbReference type="PANTHER" id="PTHR12304">
    <property type="entry name" value="INOSINE-URIDINE PREFERRING NUCLEOSIDE HYDROLASE"/>
    <property type="match status" value="1"/>
</dbReference>
<keyword evidence="2 4" id="KW-0326">Glycosidase</keyword>
<dbReference type="OrthoDB" id="9797882at2"/>
<feature type="domain" description="Inosine/uridine-preferring nucleoside hydrolase" evidence="3">
    <location>
        <begin position="6"/>
        <end position="289"/>
    </location>
</feature>
<proteinExistence type="predicted"/>
<organism evidence="4 5">
    <name type="scientific">Bifidobacterium actinocoloniiforme DSM 22766</name>
    <dbReference type="NCBI Taxonomy" id="1437605"/>
    <lineage>
        <taxon>Bacteria</taxon>
        <taxon>Bacillati</taxon>
        <taxon>Actinomycetota</taxon>
        <taxon>Actinomycetes</taxon>
        <taxon>Bifidobacteriales</taxon>
        <taxon>Bifidobacteriaceae</taxon>
        <taxon>Bifidobacterium</taxon>
    </lineage>
</organism>
<dbReference type="STRING" id="1437605.AB656_06335"/>
<dbReference type="Pfam" id="PF01156">
    <property type="entry name" value="IU_nuc_hydro"/>
    <property type="match status" value="1"/>
</dbReference>
<evidence type="ECO:0000313" key="5">
    <source>
        <dbReference type="Proteomes" id="UP000029015"/>
    </source>
</evidence>
<dbReference type="KEGG" id="bact:AB656_06335"/>
<dbReference type="InterPro" id="IPR023186">
    <property type="entry name" value="IUNH"/>
</dbReference>
<dbReference type="SUPFAM" id="SSF53590">
    <property type="entry name" value="Nucleoside hydrolase"/>
    <property type="match status" value="1"/>
</dbReference>
<protein>
    <submittedName>
        <fullName evidence="4">Inosine-uridine preferring nucleoside hydrolase</fullName>
        <ecNumber evidence="4">3.2.2.8</ecNumber>
    </submittedName>
</protein>
<name>A0A086YYC2_9BIFI</name>
<dbReference type="Gene3D" id="3.90.245.10">
    <property type="entry name" value="Ribonucleoside hydrolase-like"/>
    <property type="match status" value="1"/>
</dbReference>
<evidence type="ECO:0000313" key="4">
    <source>
        <dbReference type="EMBL" id="KFI39272.1"/>
    </source>
</evidence>
<dbReference type="InterPro" id="IPR001910">
    <property type="entry name" value="Inosine/uridine_hydrolase_dom"/>
</dbReference>
<dbReference type="PATRIC" id="fig|1437605.7.peg.1299"/>
<dbReference type="PANTHER" id="PTHR12304:SF15">
    <property type="entry name" value="NON-SPECIFIC RIBONUCLEOSIDE HYDROLASE RIHC"/>
    <property type="match status" value="1"/>
</dbReference>
<dbReference type="AlphaFoldDB" id="A0A086YYC2"/>
<evidence type="ECO:0000259" key="3">
    <source>
        <dbReference type="Pfam" id="PF01156"/>
    </source>
</evidence>
<dbReference type="InterPro" id="IPR036452">
    <property type="entry name" value="Ribo_hydro-like"/>
</dbReference>
<dbReference type="RefSeq" id="WP_033504200.1">
    <property type="nucleotide sequence ID" value="NZ_CP011786.1"/>
</dbReference>
<comment type="caution">
    <text evidence="4">The sequence shown here is derived from an EMBL/GenBank/DDBJ whole genome shotgun (WGS) entry which is preliminary data.</text>
</comment>
<accession>A0A086YYC2</accession>
<gene>
    <name evidence="4" type="ORF">BACT_0102</name>
</gene>
<dbReference type="GO" id="GO:0006152">
    <property type="term" value="P:purine nucleoside catabolic process"/>
    <property type="evidence" value="ECO:0007669"/>
    <property type="project" value="TreeGrafter"/>
</dbReference>
<evidence type="ECO:0000256" key="1">
    <source>
        <dbReference type="ARBA" id="ARBA00022801"/>
    </source>
</evidence>
<dbReference type="GO" id="GO:0050263">
    <property type="term" value="F:ribosylpyrimidine nucleosidase activity"/>
    <property type="evidence" value="ECO:0007669"/>
    <property type="project" value="UniProtKB-EC"/>
</dbReference>
<dbReference type="EC" id="3.2.2.8" evidence="4"/>
<dbReference type="Proteomes" id="UP000029015">
    <property type="component" value="Unassembled WGS sequence"/>
</dbReference>
<dbReference type="EMBL" id="JGYK01000002">
    <property type="protein sequence ID" value="KFI39272.1"/>
    <property type="molecule type" value="Genomic_DNA"/>
</dbReference>
<keyword evidence="1 4" id="KW-0378">Hydrolase</keyword>
<keyword evidence="5" id="KW-1185">Reference proteome</keyword>
<reference evidence="4 5" key="1">
    <citation type="submission" date="2014-03" db="EMBL/GenBank/DDBJ databases">
        <title>Genomics of Bifidobacteria.</title>
        <authorList>
            <person name="Ventura M."/>
            <person name="Milani C."/>
            <person name="Lugli G.A."/>
        </authorList>
    </citation>
    <scope>NUCLEOTIDE SEQUENCE [LARGE SCALE GENOMIC DNA]</scope>
    <source>
        <strain evidence="4 5">DSM 22766</strain>
    </source>
</reference>
<sequence>MNSRPIIIDTDSGVDAAAAIALLNAEPTIDVRLVASVAGRTAADQAAVRALRLMTFLGGATLVAQGSKGPLASSSGLPEVGPCHSDLDAAGLPEPDMGRMSRTGAILKERRILLASERPVTMVTLGPLTNLALLLTSFPEVRERIERIVMMAGSTERGDVSPYGEFNAVCDPHAADVVLRSGLPLDMVGLNVGRKLLLNEADMPALAATGRTGSMLVRLLRTMSARCQATLLAAAPAAAMYLLEPGLFTTRGARVDVEVSSPLTRGATVVDFEAEPNATVCVDADSCGFRASFLRRMAALDGARR</sequence>
<dbReference type="GO" id="GO:0005829">
    <property type="term" value="C:cytosol"/>
    <property type="evidence" value="ECO:0007669"/>
    <property type="project" value="TreeGrafter"/>
</dbReference>
<evidence type="ECO:0000256" key="2">
    <source>
        <dbReference type="ARBA" id="ARBA00023295"/>
    </source>
</evidence>
<dbReference type="eggNOG" id="COG1957">
    <property type="taxonomic scope" value="Bacteria"/>
</dbReference>